<dbReference type="EMBL" id="CP111024">
    <property type="protein sequence ID" value="WAR23212.1"/>
    <property type="molecule type" value="Genomic_DNA"/>
</dbReference>
<accession>A0ABY7FM49</accession>
<protein>
    <recommendedName>
        <fullName evidence="3">VWFA domain-containing protein</fullName>
    </recommendedName>
</protein>
<name>A0ABY7FM49_MYAAR</name>
<proteinExistence type="predicted"/>
<dbReference type="Proteomes" id="UP001164746">
    <property type="component" value="Chromosome 13"/>
</dbReference>
<organism evidence="1 2">
    <name type="scientific">Mya arenaria</name>
    <name type="common">Soft-shell clam</name>
    <dbReference type="NCBI Taxonomy" id="6604"/>
    <lineage>
        <taxon>Eukaryota</taxon>
        <taxon>Metazoa</taxon>
        <taxon>Spiralia</taxon>
        <taxon>Lophotrochozoa</taxon>
        <taxon>Mollusca</taxon>
        <taxon>Bivalvia</taxon>
        <taxon>Autobranchia</taxon>
        <taxon>Heteroconchia</taxon>
        <taxon>Euheterodonta</taxon>
        <taxon>Imparidentia</taxon>
        <taxon>Neoheterodontei</taxon>
        <taxon>Myida</taxon>
        <taxon>Myoidea</taxon>
        <taxon>Myidae</taxon>
        <taxon>Mya</taxon>
    </lineage>
</organism>
<gene>
    <name evidence="1" type="ORF">MAR_036881</name>
</gene>
<evidence type="ECO:0000313" key="1">
    <source>
        <dbReference type="EMBL" id="WAR23212.1"/>
    </source>
</evidence>
<keyword evidence="2" id="KW-1185">Reference proteome</keyword>
<sequence>MSTVNSAGRRASIQSTAKPNATDFMVKNMLKGGRDLLIILDGSGSIGATNFHDTKNQLARLLGMLCPTSDPFKVKLSENMFLRRRGFSSRIV</sequence>
<dbReference type="SUPFAM" id="SSF53300">
    <property type="entry name" value="vWA-like"/>
    <property type="match status" value="1"/>
</dbReference>
<evidence type="ECO:0000313" key="2">
    <source>
        <dbReference type="Proteomes" id="UP001164746"/>
    </source>
</evidence>
<dbReference type="InterPro" id="IPR036465">
    <property type="entry name" value="vWFA_dom_sf"/>
</dbReference>
<evidence type="ECO:0008006" key="3">
    <source>
        <dbReference type="Google" id="ProtNLM"/>
    </source>
</evidence>
<reference evidence="1" key="1">
    <citation type="submission" date="2022-11" db="EMBL/GenBank/DDBJ databases">
        <title>Centuries of genome instability and evolution in soft-shell clam transmissible cancer (bioRxiv).</title>
        <authorList>
            <person name="Hart S.F.M."/>
            <person name="Yonemitsu M.A."/>
            <person name="Giersch R.M."/>
            <person name="Beal B.F."/>
            <person name="Arriagada G."/>
            <person name="Davis B.W."/>
            <person name="Ostrander E.A."/>
            <person name="Goff S.P."/>
            <person name="Metzger M.J."/>
        </authorList>
    </citation>
    <scope>NUCLEOTIDE SEQUENCE</scope>
    <source>
        <strain evidence="1">MELC-2E11</strain>
        <tissue evidence="1">Siphon/mantle</tissue>
    </source>
</reference>